<feature type="compositionally biased region" description="Low complexity" evidence="2">
    <location>
        <begin position="516"/>
        <end position="530"/>
    </location>
</feature>
<feature type="compositionally biased region" description="Polar residues" evidence="2">
    <location>
        <begin position="314"/>
        <end position="329"/>
    </location>
</feature>
<feature type="compositionally biased region" description="Basic and acidic residues" evidence="2">
    <location>
        <begin position="531"/>
        <end position="544"/>
    </location>
</feature>
<gene>
    <name evidence="3" type="ORF">L201_003092</name>
</gene>
<accession>A0AAX4JS04</accession>
<keyword evidence="1" id="KW-0175">Coiled coil</keyword>
<feature type="compositionally biased region" description="Low complexity" evidence="2">
    <location>
        <begin position="599"/>
        <end position="611"/>
    </location>
</feature>
<name>A0AAX4JS04_9TREE</name>
<evidence type="ECO:0008006" key="5">
    <source>
        <dbReference type="Google" id="ProtNLM"/>
    </source>
</evidence>
<feature type="compositionally biased region" description="Polar residues" evidence="2">
    <location>
        <begin position="413"/>
        <end position="428"/>
    </location>
</feature>
<feature type="compositionally biased region" description="Polar residues" evidence="2">
    <location>
        <begin position="671"/>
        <end position="684"/>
    </location>
</feature>
<feature type="compositionally biased region" description="Acidic residues" evidence="2">
    <location>
        <begin position="437"/>
        <end position="463"/>
    </location>
</feature>
<organism evidence="3 4">
    <name type="scientific">Kwoniella dendrophila CBS 6074</name>
    <dbReference type="NCBI Taxonomy" id="1295534"/>
    <lineage>
        <taxon>Eukaryota</taxon>
        <taxon>Fungi</taxon>
        <taxon>Dikarya</taxon>
        <taxon>Basidiomycota</taxon>
        <taxon>Agaricomycotina</taxon>
        <taxon>Tremellomycetes</taxon>
        <taxon>Tremellales</taxon>
        <taxon>Cryptococcaceae</taxon>
        <taxon>Kwoniella</taxon>
    </lineage>
</organism>
<feature type="compositionally biased region" description="Polar residues" evidence="2">
    <location>
        <begin position="283"/>
        <end position="298"/>
    </location>
</feature>
<protein>
    <recommendedName>
        <fullName evidence="5">SAP domain-containing protein</fullName>
    </recommendedName>
</protein>
<dbReference type="Proteomes" id="UP001355207">
    <property type="component" value="Chromosome 3"/>
</dbReference>
<feature type="region of interest" description="Disordered" evidence="2">
    <location>
        <begin position="99"/>
        <end position="207"/>
    </location>
</feature>
<evidence type="ECO:0000313" key="4">
    <source>
        <dbReference type="Proteomes" id="UP001355207"/>
    </source>
</evidence>
<keyword evidence="4" id="KW-1185">Reference proteome</keyword>
<sequence length="841" mass="91622">MANTRPYTREELKGLRRANLQNLFKIHNLKGANGTNSVLIDSLVDYFASTQYLSAHPPIPPPSIIEKEKERISSAPISRSQVNGGKLESKYKNVPISRPVKGRAVVPPTKRVASIEERGKTKGISSNQKKPIPGSAPVVISEKPVGERSAAVTSSDSQEPIPIESIQSHSQPEQSDIDIPTQKEQQEQPSLPTPPVSSSSRSPPISLSQVEALLEANDAKWQARLEVLEKNLNDQMEKLRKEMSQLRNHYLSSSTTSVAGPSRAIAGIEGGYARTWSPWEGRSVSQPLAGPSTSTSAGVSPFPILGKRRYPDHPSTSSNLNPQSRSQSESTEDYDNGRDEAKRVRFNGSKPGDNTPLNEQPPSIISITNNNNNSSVPRTPSPQKTSAFGADYFANPSLTPLPAHSTLIPRTPSPSRQGTIPDNSQTPRLPSDWQVNEGDDENGIAEDDSLSELEDDTNDDDDDIGSKQKTPIRSNRGIIPQFSTTPEPSNYRPISPSVERSVSASSERFTPGRIMASSTPSNPPSSISASIEDKSKQRVGHDQLDGGIHLSNVTDLERIDEIDEQSTSTSAKQSRLISPGGQLNFPLIKPIPRLSGLGLPKPSFSSSSSYPQLPPGQITPSLLAPPALISRDSRAESESSLLPPTRTINNHHRIASISTRGPPSPPINRPRSVNSIRRNASTPPRTMFPLNLPEPSLENGTISKERLRSASADYMHVAMHGLEGGEESITHNQLPSSLSNDGNFHQSINDISDKKKKNDTFGDDLDFEDSGDDEMTKNINISNNDSRFNLLPPTPRHRTLLGTERYNDKRFGDIPISFGISSLEDNVNNGVWESPNTTSSR</sequence>
<dbReference type="GeneID" id="91093763"/>
<evidence type="ECO:0000256" key="1">
    <source>
        <dbReference type="SAM" id="Coils"/>
    </source>
</evidence>
<feature type="compositionally biased region" description="Polar residues" evidence="2">
    <location>
        <begin position="165"/>
        <end position="174"/>
    </location>
</feature>
<evidence type="ECO:0000313" key="3">
    <source>
        <dbReference type="EMBL" id="WWC88187.1"/>
    </source>
</evidence>
<feature type="coiled-coil region" evidence="1">
    <location>
        <begin position="218"/>
        <end position="249"/>
    </location>
</feature>
<evidence type="ECO:0000256" key="2">
    <source>
        <dbReference type="SAM" id="MobiDB-lite"/>
    </source>
</evidence>
<feature type="region of interest" description="Disordered" evidence="2">
    <location>
        <begin position="599"/>
        <end position="698"/>
    </location>
</feature>
<dbReference type="EMBL" id="CP144100">
    <property type="protein sequence ID" value="WWC88187.1"/>
    <property type="molecule type" value="Genomic_DNA"/>
</dbReference>
<feature type="compositionally biased region" description="Polar residues" evidence="2">
    <location>
        <begin position="638"/>
        <end position="648"/>
    </location>
</feature>
<dbReference type="AlphaFoldDB" id="A0AAX4JS04"/>
<feature type="compositionally biased region" description="Low complexity" evidence="2">
    <location>
        <begin position="495"/>
        <end position="508"/>
    </location>
</feature>
<reference evidence="3 4" key="1">
    <citation type="submission" date="2024-01" db="EMBL/GenBank/DDBJ databases">
        <title>Comparative genomics of Cryptococcus and Kwoniella reveals pathogenesis evolution and contrasting modes of karyotype evolution via chromosome fusion or intercentromeric recombination.</title>
        <authorList>
            <person name="Coelho M.A."/>
            <person name="David-Palma M."/>
            <person name="Shea T."/>
            <person name="Bowers K."/>
            <person name="McGinley-Smith S."/>
            <person name="Mohammad A.W."/>
            <person name="Gnirke A."/>
            <person name="Yurkov A.M."/>
            <person name="Nowrousian M."/>
            <person name="Sun S."/>
            <person name="Cuomo C.A."/>
            <person name="Heitman J."/>
        </authorList>
    </citation>
    <scope>NUCLEOTIDE SEQUENCE [LARGE SCALE GENOMIC DNA]</scope>
    <source>
        <strain evidence="3 4">CBS 6074</strain>
    </source>
</reference>
<feature type="compositionally biased region" description="Low complexity" evidence="2">
    <location>
        <begin position="361"/>
        <end position="382"/>
    </location>
</feature>
<proteinExistence type="predicted"/>
<feature type="region of interest" description="Disordered" evidence="2">
    <location>
        <begin position="275"/>
        <end position="551"/>
    </location>
</feature>
<dbReference type="RefSeq" id="XP_066074950.1">
    <property type="nucleotide sequence ID" value="XM_066218853.1"/>
</dbReference>
<feature type="compositionally biased region" description="Low complexity" evidence="2">
    <location>
        <begin position="196"/>
        <end position="207"/>
    </location>
</feature>